<evidence type="ECO:0000313" key="3">
    <source>
        <dbReference type="Proteomes" id="UP001058124"/>
    </source>
</evidence>
<keyword evidence="1" id="KW-0732">Signal</keyword>
<proteinExistence type="predicted"/>
<name>A0AAV5MZR7_9GAMM</name>
<evidence type="ECO:0000313" key="2">
    <source>
        <dbReference type="EMBL" id="GKX54783.1"/>
    </source>
</evidence>
<evidence type="ECO:0008006" key="4">
    <source>
        <dbReference type="Google" id="ProtNLM"/>
    </source>
</evidence>
<gene>
    <name evidence="2" type="ORF">SOASR030_08950</name>
</gene>
<dbReference type="EMBL" id="BRLH01000001">
    <property type="protein sequence ID" value="GKX54783.1"/>
    <property type="molecule type" value="Genomic_DNA"/>
</dbReference>
<keyword evidence="3" id="KW-1185">Reference proteome</keyword>
<feature type="signal peptide" evidence="1">
    <location>
        <begin position="1"/>
        <end position="21"/>
    </location>
</feature>
<comment type="caution">
    <text evidence="2">The sequence shown here is derived from an EMBL/GenBank/DDBJ whole genome shotgun (WGS) entry which is preliminary data.</text>
</comment>
<reference evidence="2" key="1">
    <citation type="submission" date="2022-06" db="EMBL/GenBank/DDBJ databases">
        <title>Draft genome sequences of Leminorella grimontii str. JCM5902.</title>
        <authorList>
            <person name="Wakabayashi Y."/>
            <person name="Kojima K."/>
        </authorList>
    </citation>
    <scope>NUCLEOTIDE SEQUENCE</scope>
    <source>
        <strain evidence="2">JCM 5902</strain>
    </source>
</reference>
<dbReference type="AlphaFoldDB" id="A0AAV5MZR7"/>
<dbReference type="Proteomes" id="UP001058124">
    <property type="component" value="Unassembled WGS sequence"/>
</dbReference>
<protein>
    <recommendedName>
        <fullName evidence="4">Tetratricopeptide repeat protein</fullName>
    </recommendedName>
</protein>
<accession>A0AAV5MZR7</accession>
<dbReference type="RefSeq" id="WP_027273308.1">
    <property type="nucleotide sequence ID" value="NZ_BRLH01000001.1"/>
</dbReference>
<evidence type="ECO:0000256" key="1">
    <source>
        <dbReference type="SAM" id="SignalP"/>
    </source>
</evidence>
<feature type="chain" id="PRO_5043865205" description="Tetratricopeptide repeat protein" evidence="1">
    <location>
        <begin position="22"/>
        <end position="639"/>
    </location>
</feature>
<organism evidence="2 3">
    <name type="scientific">Leminorella grimontii</name>
    <dbReference type="NCBI Taxonomy" id="82981"/>
    <lineage>
        <taxon>Bacteria</taxon>
        <taxon>Pseudomonadati</taxon>
        <taxon>Pseudomonadota</taxon>
        <taxon>Gammaproteobacteria</taxon>
        <taxon>Enterobacterales</taxon>
        <taxon>Budviciaceae</taxon>
        <taxon>Leminorella</taxon>
    </lineage>
</organism>
<sequence>MKTSPLLLCVLLGAFSLSGYAKEATYGESMVQQWLNEEGSPDMSSAEKEKQRLSYLSWRADIDAAVEQGRKGELSNALTLAQRARQTADSMPAFNMYEYQHTIELILYLLEKQHKFSEASQLAEEFANKPWGVVASEPDKWLNIAISDASNAGRINDVYRLQMQMFLQSRAWPQIWTIDEQTHRLDYSLAKMSFPLVQDGWVLASFDPADERGDRAEITYIRDRGLDSAAMLSFSVSYREPDYRDPDDPPQGGPSFAQKNLDHWLDYQTKSDKEAINNSLPTLSFPQAVSARTSKVLPGNDEHPADVRARWAVARGEWMLEAQVNVYEDKVSAMTPKIEKLFAALTWDDAPKLYGKMTMKERLDKLSPSSLRMGDSPWEEVIEQATQALNDAKFPYELVQLYGALGIAQYRMNDLQKASQSLNSMMEMQKYSHNGDYSVYDTALKYVADVAWSEGRTERGKELDKAVVTSGFFGRYWAFTQDNTAVVSKTYDLTLPVRIGDFHLEADGETQFYYHNLKTGQLVSLEIEKRPKASTSTPQFGEQLQQYLNRRFSTVETGKASPITLAEGSFAKAGTAWSFKVVNNEYVDGLYLVAVQRGEQLMLLRCASQKKYPENQRGSKAFIEKFVWKSADLSQPLAR</sequence>